<proteinExistence type="predicted"/>
<evidence type="ECO:0000313" key="1">
    <source>
        <dbReference type="EMBL" id="MBT0651537.1"/>
    </source>
</evidence>
<evidence type="ECO:0000313" key="2">
    <source>
        <dbReference type="Proteomes" id="UP000756860"/>
    </source>
</evidence>
<keyword evidence="2" id="KW-1185">Reference proteome</keyword>
<accession>A0ABS5SBY3</accession>
<organism evidence="1 2">
    <name type="scientific">Geomobilimonas luticola</name>
    <dbReference type="NCBI Taxonomy" id="1114878"/>
    <lineage>
        <taxon>Bacteria</taxon>
        <taxon>Pseudomonadati</taxon>
        <taxon>Thermodesulfobacteriota</taxon>
        <taxon>Desulfuromonadia</taxon>
        <taxon>Geobacterales</taxon>
        <taxon>Geobacteraceae</taxon>
        <taxon>Geomobilimonas</taxon>
    </lineage>
</organism>
<protein>
    <submittedName>
        <fullName evidence="1">Uncharacterized protein</fullName>
    </submittedName>
</protein>
<dbReference type="EMBL" id="JAHCVK010000001">
    <property type="protein sequence ID" value="MBT0651537.1"/>
    <property type="molecule type" value="Genomic_DNA"/>
</dbReference>
<reference evidence="1 2" key="1">
    <citation type="submission" date="2021-05" db="EMBL/GenBank/DDBJ databases">
        <title>The draft genome of Geobacter luticola JCM 17780.</title>
        <authorList>
            <person name="Xu Z."/>
            <person name="Masuda Y."/>
            <person name="Itoh H."/>
            <person name="Senoo K."/>
        </authorList>
    </citation>
    <scope>NUCLEOTIDE SEQUENCE [LARGE SCALE GENOMIC DNA]</scope>
    <source>
        <strain evidence="1 2">JCM 17780</strain>
    </source>
</reference>
<name>A0ABS5SBY3_9BACT</name>
<sequence length="149" mass="17360">MYIRTRESWEVKSDYLNGLFGEEDVRRYPFVELGLNLKLFHVDVHHKLDDDGMSYCDRWIFAQLEDMFEAIESAAQAEKITISLQSRRCDNPDNEYSISTITKIIKGEDANGQVCYVFKCLNGKSYMQPCIDIQEDQILNPRVVYSLKS</sequence>
<dbReference type="Proteomes" id="UP000756860">
    <property type="component" value="Unassembled WGS sequence"/>
</dbReference>
<comment type="caution">
    <text evidence="1">The sequence shown here is derived from an EMBL/GenBank/DDBJ whole genome shotgun (WGS) entry which is preliminary data.</text>
</comment>
<gene>
    <name evidence="1" type="ORF">KI810_00575</name>
</gene>